<dbReference type="EMBL" id="FOLO01000005">
    <property type="protein sequence ID" value="SFC13047.1"/>
    <property type="molecule type" value="Genomic_DNA"/>
</dbReference>
<keyword evidence="2" id="KW-1133">Transmembrane helix</keyword>
<evidence type="ECO:0000256" key="1">
    <source>
        <dbReference type="SAM" id="MobiDB-lite"/>
    </source>
</evidence>
<evidence type="ECO:0000313" key="4">
    <source>
        <dbReference type="Proteomes" id="UP000198862"/>
    </source>
</evidence>
<name>A0A1I1GMS6_9GAMM</name>
<protein>
    <submittedName>
        <fullName evidence="3">Uncharacterized protein</fullName>
    </submittedName>
</protein>
<feature type="transmembrane region" description="Helical" evidence="2">
    <location>
        <begin position="71"/>
        <end position="89"/>
    </location>
</feature>
<dbReference type="RefSeq" id="WP_091980779.1">
    <property type="nucleotide sequence ID" value="NZ_FOLO01000005.1"/>
</dbReference>
<dbReference type="STRING" id="1123010.SAMN02745724_00968"/>
<proteinExistence type="predicted"/>
<reference evidence="3 4" key="1">
    <citation type="submission" date="2016-10" db="EMBL/GenBank/DDBJ databases">
        <authorList>
            <person name="de Groot N.N."/>
        </authorList>
    </citation>
    <scope>NUCLEOTIDE SEQUENCE [LARGE SCALE GENOMIC DNA]</scope>
    <source>
        <strain evidence="3 4">DSM 6059</strain>
    </source>
</reference>
<dbReference type="OrthoDB" id="6293121at2"/>
<gene>
    <name evidence="3" type="ORF">SAMN02745724_00968</name>
</gene>
<evidence type="ECO:0000256" key="2">
    <source>
        <dbReference type="SAM" id="Phobius"/>
    </source>
</evidence>
<dbReference type="Proteomes" id="UP000198862">
    <property type="component" value="Unassembled WGS sequence"/>
</dbReference>
<sequence>MNEEEKNTQDIPFVNDDNIPEESIEYNGVDEIEETNTNKVAIIVGKLAMPTTVILVLITCLSGYFLNEAAFTPVVGMIAPVVMALIMVIKEASVGKDEDPGVKDREGERNERTTRYSHDKEIKLAQLERDERVNHQNVKEHARQFDMLHSSTQEFVDLIREMNTEMTVQMTKPKSTELAIGDTKIKISDGGANVETSKDVK</sequence>
<accession>A0A1I1GMS6</accession>
<organism evidence="3 4">
    <name type="scientific">Pseudoalteromonas denitrificans DSM 6059</name>
    <dbReference type="NCBI Taxonomy" id="1123010"/>
    <lineage>
        <taxon>Bacteria</taxon>
        <taxon>Pseudomonadati</taxon>
        <taxon>Pseudomonadota</taxon>
        <taxon>Gammaproteobacteria</taxon>
        <taxon>Alteromonadales</taxon>
        <taxon>Pseudoalteromonadaceae</taxon>
        <taxon>Pseudoalteromonas</taxon>
    </lineage>
</organism>
<keyword evidence="4" id="KW-1185">Reference proteome</keyword>
<dbReference type="AlphaFoldDB" id="A0A1I1GMS6"/>
<feature type="transmembrane region" description="Helical" evidence="2">
    <location>
        <begin position="47"/>
        <end position="65"/>
    </location>
</feature>
<keyword evidence="2" id="KW-0472">Membrane</keyword>
<keyword evidence="2" id="KW-0812">Transmembrane</keyword>
<evidence type="ECO:0000313" key="3">
    <source>
        <dbReference type="EMBL" id="SFC13047.1"/>
    </source>
</evidence>
<feature type="region of interest" description="Disordered" evidence="1">
    <location>
        <begin position="96"/>
        <end position="115"/>
    </location>
</feature>